<feature type="transmembrane region" description="Helical" evidence="1">
    <location>
        <begin position="80"/>
        <end position="97"/>
    </location>
</feature>
<dbReference type="EMBL" id="PHNJ01000003">
    <property type="protein sequence ID" value="TYL39213.1"/>
    <property type="molecule type" value="Genomic_DNA"/>
</dbReference>
<protein>
    <submittedName>
        <fullName evidence="2">Uncharacterized protein</fullName>
    </submittedName>
</protein>
<dbReference type="RefSeq" id="WP_148857356.1">
    <property type="nucleotide sequence ID" value="NZ_PHNJ01000003.1"/>
</dbReference>
<name>A0A8J8Q5Y5_9EURY</name>
<dbReference type="AlphaFoldDB" id="A0A8J8Q5Y5"/>
<accession>A0A8J8Q5Y5</accession>
<evidence type="ECO:0000313" key="3">
    <source>
        <dbReference type="Proteomes" id="UP000766904"/>
    </source>
</evidence>
<proteinExistence type="predicted"/>
<feature type="transmembrane region" description="Helical" evidence="1">
    <location>
        <begin position="187"/>
        <end position="207"/>
    </location>
</feature>
<gene>
    <name evidence="2" type="ORF">CV102_07970</name>
</gene>
<evidence type="ECO:0000256" key="1">
    <source>
        <dbReference type="SAM" id="Phobius"/>
    </source>
</evidence>
<keyword evidence="3" id="KW-1185">Reference proteome</keyword>
<comment type="caution">
    <text evidence="2">The sequence shown here is derived from an EMBL/GenBank/DDBJ whole genome shotgun (WGS) entry which is preliminary data.</text>
</comment>
<reference evidence="2" key="1">
    <citation type="submission" date="2017-11" db="EMBL/GenBank/DDBJ databases">
        <authorList>
            <person name="Kajale S.C."/>
            <person name="Sharma A."/>
        </authorList>
    </citation>
    <scope>NUCLEOTIDE SEQUENCE</scope>
    <source>
        <strain evidence="2">LS1_42</strain>
    </source>
</reference>
<organism evidence="2 3">
    <name type="scientific">Natronococcus pandeyae</name>
    <dbReference type="NCBI Taxonomy" id="2055836"/>
    <lineage>
        <taxon>Archaea</taxon>
        <taxon>Methanobacteriati</taxon>
        <taxon>Methanobacteriota</taxon>
        <taxon>Stenosarchaea group</taxon>
        <taxon>Halobacteria</taxon>
        <taxon>Halobacteriales</taxon>
        <taxon>Natrialbaceae</taxon>
        <taxon>Natronococcus</taxon>
    </lineage>
</organism>
<keyword evidence="1" id="KW-0812">Transmembrane</keyword>
<dbReference type="OrthoDB" id="187924at2157"/>
<feature type="transmembrane region" description="Helical" evidence="1">
    <location>
        <begin position="40"/>
        <end position="59"/>
    </location>
</feature>
<sequence length="256" mass="25871">MRPIRTTGAIALVGLSVWPAVVRAHETGATAQSPDSAVPFVVAIGVSTFLSVAVGLGAVRHYRTKLATDLVHGSTTRIEMTVLLFVLGLVALLSAAAQQPAAAVGAAILGGTLAWIARAGGVSPHDGCADAAFGAILLHRIVEGILVAGVYAASAALGLLGLVFLTVHAVGETVAIGGLYAPVGRGWGIASVVTIHLGFLVGAFVGYHATGILSTPIVTVFLAAVGGVLLVTGATEFASTIRRRRLEVAPDPRPEP</sequence>
<feature type="transmembrane region" description="Helical" evidence="1">
    <location>
        <begin position="213"/>
        <end position="235"/>
    </location>
</feature>
<keyword evidence="1" id="KW-0472">Membrane</keyword>
<keyword evidence="1" id="KW-1133">Transmembrane helix</keyword>
<dbReference type="Proteomes" id="UP000766904">
    <property type="component" value="Unassembled WGS sequence"/>
</dbReference>
<evidence type="ECO:0000313" key="2">
    <source>
        <dbReference type="EMBL" id="TYL39213.1"/>
    </source>
</evidence>